<dbReference type="Proteomes" id="UP001165063">
    <property type="component" value="Unassembled WGS sequence"/>
</dbReference>
<evidence type="ECO:0000313" key="2">
    <source>
        <dbReference type="Proteomes" id="UP001165063"/>
    </source>
</evidence>
<keyword evidence="2" id="KW-1185">Reference proteome</keyword>
<dbReference type="AlphaFoldDB" id="A0A9W7DGC5"/>
<comment type="caution">
    <text evidence="1">The sequence shown here is derived from an EMBL/GenBank/DDBJ whole genome shotgun (WGS) entry which is preliminary data.</text>
</comment>
<organism evidence="1 2">
    <name type="scientific">Ambrosiozyma monospora</name>
    <name type="common">Yeast</name>
    <name type="synonym">Endomycopsis monosporus</name>
    <dbReference type="NCBI Taxonomy" id="43982"/>
    <lineage>
        <taxon>Eukaryota</taxon>
        <taxon>Fungi</taxon>
        <taxon>Dikarya</taxon>
        <taxon>Ascomycota</taxon>
        <taxon>Saccharomycotina</taxon>
        <taxon>Pichiomycetes</taxon>
        <taxon>Pichiales</taxon>
        <taxon>Pichiaceae</taxon>
        <taxon>Ambrosiozyma</taxon>
    </lineage>
</organism>
<reference evidence="1" key="1">
    <citation type="submission" date="2023-04" db="EMBL/GenBank/DDBJ databases">
        <title>Ambrosiozyma monospora NBRC 1965.</title>
        <authorList>
            <person name="Ichikawa N."/>
            <person name="Sato H."/>
            <person name="Tonouchi N."/>
        </authorList>
    </citation>
    <scope>NUCLEOTIDE SEQUENCE</scope>
    <source>
        <strain evidence="1">NBRC 1965</strain>
    </source>
</reference>
<evidence type="ECO:0000313" key="1">
    <source>
        <dbReference type="EMBL" id="GMG37606.1"/>
    </source>
</evidence>
<gene>
    <name evidence="1" type="ORF">Amon01_000483800</name>
</gene>
<proteinExistence type="predicted"/>
<sequence length="237" mass="27289">MTLSNSNSNKTGIKVASYLPPEIQSIILKFIIVDFVYFIDEIFHNERYNTPIECSKNIQAQLLSMTGYDDLLDDIICMALEELELTFDLRSRDPLFIDDFINFVTSRSVRLKGVGLWRLASFFDNSVITERNTLKLLDLHSDKISLKWDISPSKSVTDCPPLKFVSFISCPTSELSLFLDSDLLNKLTSWTKFSVELVRMSDLSVLEGMMEHLQLGVPSLKHLYLNWRRTQEAVYKI</sequence>
<protein>
    <submittedName>
        <fullName evidence="1">Unnamed protein product</fullName>
    </submittedName>
</protein>
<name>A0A9W7DGC5_AMBMO</name>
<dbReference type="EMBL" id="BSXU01002443">
    <property type="protein sequence ID" value="GMG37606.1"/>
    <property type="molecule type" value="Genomic_DNA"/>
</dbReference>
<accession>A0A9W7DGC5</accession>